<proteinExistence type="inferred from homology"/>
<dbReference type="PRINTS" id="PR00081">
    <property type="entry name" value="GDHRDH"/>
</dbReference>
<dbReference type="AlphaFoldDB" id="A0A397Q6L6"/>
<evidence type="ECO:0000313" key="6">
    <source>
        <dbReference type="Proteomes" id="UP000266273"/>
    </source>
</evidence>
<feature type="domain" description="Ketoreductase" evidence="4">
    <location>
        <begin position="6"/>
        <end position="190"/>
    </location>
</feature>
<dbReference type="PROSITE" id="PS00061">
    <property type="entry name" value="ADH_SHORT"/>
    <property type="match status" value="1"/>
</dbReference>
<evidence type="ECO:0000256" key="1">
    <source>
        <dbReference type="ARBA" id="ARBA00006484"/>
    </source>
</evidence>
<dbReference type="PANTHER" id="PTHR24321:SF8">
    <property type="entry name" value="ESTRADIOL 17-BETA-DEHYDROGENASE 8-RELATED"/>
    <property type="match status" value="1"/>
</dbReference>
<keyword evidence="6" id="KW-1185">Reference proteome</keyword>
<dbReference type="PRINTS" id="PR00080">
    <property type="entry name" value="SDRFAMILY"/>
</dbReference>
<evidence type="ECO:0000259" key="4">
    <source>
        <dbReference type="SMART" id="SM00822"/>
    </source>
</evidence>
<dbReference type="Proteomes" id="UP000266273">
    <property type="component" value="Unassembled WGS sequence"/>
</dbReference>
<gene>
    <name evidence="5" type="ORF">BXY53_1699</name>
</gene>
<evidence type="ECO:0000256" key="3">
    <source>
        <dbReference type="ARBA" id="ARBA00023027"/>
    </source>
</evidence>
<comment type="caution">
    <text evidence="5">The sequence shown here is derived from an EMBL/GenBank/DDBJ whole genome shotgun (WGS) entry which is preliminary data.</text>
</comment>
<dbReference type="SUPFAM" id="SSF51735">
    <property type="entry name" value="NAD(P)-binding Rossmann-fold domains"/>
    <property type="match status" value="1"/>
</dbReference>
<dbReference type="SMART" id="SM00822">
    <property type="entry name" value="PKS_KR"/>
    <property type="match status" value="1"/>
</dbReference>
<comment type="similarity">
    <text evidence="1">Belongs to the short-chain dehydrogenases/reductases (SDR) family.</text>
</comment>
<reference evidence="5 6" key="1">
    <citation type="submission" date="2018-08" db="EMBL/GenBank/DDBJ databases">
        <title>Genomic Encyclopedia of Archaeal and Bacterial Type Strains, Phase II (KMG-II): from individual species to whole genera.</title>
        <authorList>
            <person name="Goeker M."/>
        </authorList>
    </citation>
    <scope>NUCLEOTIDE SEQUENCE [LARGE SCALE GENOMIC DNA]</scope>
    <source>
        <strain evidence="5 6">DSM 5002</strain>
    </source>
</reference>
<dbReference type="PANTHER" id="PTHR24321">
    <property type="entry name" value="DEHYDROGENASES, SHORT CHAIN"/>
    <property type="match status" value="1"/>
</dbReference>
<dbReference type="InterPro" id="IPR002347">
    <property type="entry name" value="SDR_fam"/>
</dbReference>
<dbReference type="FunFam" id="3.40.50.720:FF:000084">
    <property type="entry name" value="Short-chain dehydrogenase reductase"/>
    <property type="match status" value="1"/>
</dbReference>
<accession>A0A397Q6L6</accession>
<dbReference type="EMBL" id="QXDF01000001">
    <property type="protein sequence ID" value="RIA56593.1"/>
    <property type="molecule type" value="Genomic_DNA"/>
</dbReference>
<keyword evidence="3" id="KW-0520">NAD</keyword>
<evidence type="ECO:0000313" key="5">
    <source>
        <dbReference type="EMBL" id="RIA56593.1"/>
    </source>
</evidence>
<evidence type="ECO:0000256" key="2">
    <source>
        <dbReference type="ARBA" id="ARBA00023002"/>
    </source>
</evidence>
<sequence length="267" mass="28485">MSFEGKVAIISGAARGIGRACANRLGHVGAKVVIADVNEKLGEEVADGLGGGGHDARFILCNVAERLDVRNLIAETLNAYGRIDILVNNAAVMDSAPFLELREEELDRVFATNVKGAFLLGQAVARQMVTQVQAGERPGSIINMSSVNDHFALPDHVAYTMSKGALSQLTKAMSLALAPHGIRVNAVAPGSIMTEMLKPTAGDPESARRVLSRTPLGRFGHPEEIAQIVQFLASDASSYITGETIYADGGRRPLNFTVEVKNPPRQR</sequence>
<dbReference type="RefSeq" id="WP_119061374.1">
    <property type="nucleotide sequence ID" value="NZ_QXDF01000001.1"/>
</dbReference>
<dbReference type="NCBIfam" id="NF005559">
    <property type="entry name" value="PRK07231.1"/>
    <property type="match status" value="1"/>
</dbReference>
<dbReference type="GO" id="GO:0016491">
    <property type="term" value="F:oxidoreductase activity"/>
    <property type="evidence" value="ECO:0007669"/>
    <property type="project" value="UniProtKB-KW"/>
</dbReference>
<dbReference type="InterPro" id="IPR020904">
    <property type="entry name" value="Sc_DH/Rdtase_CS"/>
</dbReference>
<dbReference type="CDD" id="cd05233">
    <property type="entry name" value="SDR_c"/>
    <property type="match status" value="1"/>
</dbReference>
<organism evidence="5 6">
    <name type="scientific">Dichotomicrobium thermohalophilum</name>
    <dbReference type="NCBI Taxonomy" id="933063"/>
    <lineage>
        <taxon>Bacteria</taxon>
        <taxon>Pseudomonadati</taxon>
        <taxon>Pseudomonadota</taxon>
        <taxon>Alphaproteobacteria</taxon>
        <taxon>Hyphomicrobiales</taxon>
        <taxon>Hyphomicrobiaceae</taxon>
        <taxon>Dichotomicrobium</taxon>
    </lineage>
</organism>
<dbReference type="Gene3D" id="3.40.50.720">
    <property type="entry name" value="NAD(P)-binding Rossmann-like Domain"/>
    <property type="match status" value="1"/>
</dbReference>
<dbReference type="OrthoDB" id="9790146at2"/>
<dbReference type="InterPro" id="IPR036291">
    <property type="entry name" value="NAD(P)-bd_dom_sf"/>
</dbReference>
<dbReference type="Pfam" id="PF13561">
    <property type="entry name" value="adh_short_C2"/>
    <property type="match status" value="1"/>
</dbReference>
<protein>
    <submittedName>
        <fullName evidence="5">NAD(P)-dependent dehydrogenase (Short-subunit alcohol dehydrogenase family)</fullName>
    </submittedName>
</protein>
<keyword evidence="2" id="KW-0560">Oxidoreductase</keyword>
<name>A0A397Q6L6_9HYPH</name>
<dbReference type="InterPro" id="IPR057326">
    <property type="entry name" value="KR_dom"/>
</dbReference>